<reference evidence="1" key="2">
    <citation type="journal article" date="2015" name="Fish Shellfish Immunol.">
        <title>Early steps in the European eel (Anguilla anguilla)-Vibrio vulnificus interaction in the gills: Role of the RtxA13 toxin.</title>
        <authorList>
            <person name="Callol A."/>
            <person name="Pajuelo D."/>
            <person name="Ebbesson L."/>
            <person name="Teles M."/>
            <person name="MacKenzie S."/>
            <person name="Amaro C."/>
        </authorList>
    </citation>
    <scope>NUCLEOTIDE SEQUENCE</scope>
</reference>
<proteinExistence type="predicted"/>
<dbReference type="EMBL" id="GBXM01030297">
    <property type="protein sequence ID" value="JAH78280.1"/>
    <property type="molecule type" value="Transcribed_RNA"/>
</dbReference>
<reference evidence="1" key="1">
    <citation type="submission" date="2014-11" db="EMBL/GenBank/DDBJ databases">
        <authorList>
            <person name="Amaro Gonzalez C."/>
        </authorList>
    </citation>
    <scope>NUCLEOTIDE SEQUENCE</scope>
</reference>
<evidence type="ECO:0000313" key="1">
    <source>
        <dbReference type="EMBL" id="JAH78280.1"/>
    </source>
</evidence>
<organism evidence="1">
    <name type="scientific">Anguilla anguilla</name>
    <name type="common">European freshwater eel</name>
    <name type="synonym">Muraena anguilla</name>
    <dbReference type="NCBI Taxonomy" id="7936"/>
    <lineage>
        <taxon>Eukaryota</taxon>
        <taxon>Metazoa</taxon>
        <taxon>Chordata</taxon>
        <taxon>Craniata</taxon>
        <taxon>Vertebrata</taxon>
        <taxon>Euteleostomi</taxon>
        <taxon>Actinopterygii</taxon>
        <taxon>Neopterygii</taxon>
        <taxon>Teleostei</taxon>
        <taxon>Anguilliformes</taxon>
        <taxon>Anguillidae</taxon>
        <taxon>Anguilla</taxon>
    </lineage>
</organism>
<dbReference type="AlphaFoldDB" id="A0A0E9VLL2"/>
<accession>A0A0E9VLL2</accession>
<protein>
    <submittedName>
        <fullName evidence="1">Uncharacterized protein</fullName>
    </submittedName>
</protein>
<sequence>MSILNVCCCRVFKVICIFGDV</sequence>
<name>A0A0E9VLL2_ANGAN</name>